<feature type="transmembrane region" description="Helical" evidence="5">
    <location>
        <begin position="45"/>
        <end position="66"/>
    </location>
</feature>
<dbReference type="OrthoDB" id="680026at2"/>
<sequence>MKKTFIVGIVSLLLILLMVYAALAKLNDYDNFRFGLGESPIIAPFAGILEWAVPATELLIAVMLSLPFLRLAGFYASFVLMLLFTLYIIVMLSFYDDIPCSCGGVLEEMSWGVHIAFNLVFVLLSAWGIMLEKKRRRRPPILHSSAASPPVLN</sequence>
<evidence type="ECO:0000256" key="5">
    <source>
        <dbReference type="SAM" id="Phobius"/>
    </source>
</evidence>
<evidence type="ECO:0000256" key="2">
    <source>
        <dbReference type="ARBA" id="ARBA00022692"/>
    </source>
</evidence>
<dbReference type="Pfam" id="PF07291">
    <property type="entry name" value="MauE"/>
    <property type="match status" value="1"/>
</dbReference>
<gene>
    <name evidence="7" type="ORF">D3H65_14965</name>
</gene>
<feature type="domain" description="Methylamine utilisation protein MauE" evidence="6">
    <location>
        <begin position="5"/>
        <end position="130"/>
    </location>
</feature>
<dbReference type="InterPro" id="IPR009908">
    <property type="entry name" value="Methylamine_util_MauE"/>
</dbReference>
<evidence type="ECO:0000256" key="1">
    <source>
        <dbReference type="ARBA" id="ARBA00004141"/>
    </source>
</evidence>
<feature type="transmembrane region" description="Helical" evidence="5">
    <location>
        <begin position="73"/>
        <end position="95"/>
    </location>
</feature>
<dbReference type="KEGG" id="pseg:D3H65_14965"/>
<keyword evidence="3 5" id="KW-1133">Transmembrane helix</keyword>
<evidence type="ECO:0000313" key="7">
    <source>
        <dbReference type="EMBL" id="AXY75203.1"/>
    </source>
</evidence>
<organism evidence="7 8">
    <name type="scientific">Paraflavitalea soli</name>
    <dbReference type="NCBI Taxonomy" id="2315862"/>
    <lineage>
        <taxon>Bacteria</taxon>
        <taxon>Pseudomonadati</taxon>
        <taxon>Bacteroidota</taxon>
        <taxon>Chitinophagia</taxon>
        <taxon>Chitinophagales</taxon>
        <taxon>Chitinophagaceae</taxon>
        <taxon>Paraflavitalea</taxon>
    </lineage>
</organism>
<dbReference type="GO" id="GO:0016020">
    <property type="term" value="C:membrane"/>
    <property type="evidence" value="ECO:0007669"/>
    <property type="project" value="UniProtKB-SubCell"/>
</dbReference>
<dbReference type="AlphaFoldDB" id="A0A3B7MPG5"/>
<keyword evidence="4 5" id="KW-0472">Membrane</keyword>
<evidence type="ECO:0000256" key="3">
    <source>
        <dbReference type="ARBA" id="ARBA00022989"/>
    </source>
</evidence>
<keyword evidence="2 5" id="KW-0812">Transmembrane</keyword>
<keyword evidence="8" id="KW-1185">Reference proteome</keyword>
<name>A0A3B7MPG5_9BACT</name>
<dbReference type="Proteomes" id="UP000263900">
    <property type="component" value="Chromosome"/>
</dbReference>
<evidence type="ECO:0000259" key="6">
    <source>
        <dbReference type="Pfam" id="PF07291"/>
    </source>
</evidence>
<dbReference type="RefSeq" id="WP_119051084.1">
    <property type="nucleotide sequence ID" value="NZ_CP032157.1"/>
</dbReference>
<evidence type="ECO:0000313" key="8">
    <source>
        <dbReference type="Proteomes" id="UP000263900"/>
    </source>
</evidence>
<protein>
    <recommendedName>
        <fullName evidence="6">Methylamine utilisation protein MauE domain-containing protein</fullName>
    </recommendedName>
</protein>
<dbReference type="GO" id="GO:0030416">
    <property type="term" value="P:methylamine metabolic process"/>
    <property type="evidence" value="ECO:0007669"/>
    <property type="project" value="InterPro"/>
</dbReference>
<reference evidence="7 8" key="1">
    <citation type="submission" date="2018-09" db="EMBL/GenBank/DDBJ databases">
        <title>Genome sequencing of strain 6GH32-13.</title>
        <authorList>
            <person name="Weon H.-Y."/>
            <person name="Heo J."/>
            <person name="Kwon S.-W."/>
        </authorList>
    </citation>
    <scope>NUCLEOTIDE SEQUENCE [LARGE SCALE GENOMIC DNA]</scope>
    <source>
        <strain evidence="7 8">5GH32-13</strain>
    </source>
</reference>
<dbReference type="EMBL" id="CP032157">
    <property type="protein sequence ID" value="AXY75203.1"/>
    <property type="molecule type" value="Genomic_DNA"/>
</dbReference>
<feature type="transmembrane region" description="Helical" evidence="5">
    <location>
        <begin position="111"/>
        <end position="131"/>
    </location>
</feature>
<accession>A0A3B7MPG5</accession>
<comment type="subcellular location">
    <subcellularLocation>
        <location evidence="1">Membrane</location>
        <topology evidence="1">Multi-pass membrane protein</topology>
    </subcellularLocation>
</comment>
<proteinExistence type="predicted"/>
<evidence type="ECO:0000256" key="4">
    <source>
        <dbReference type="ARBA" id="ARBA00023136"/>
    </source>
</evidence>